<sequence>QIYLMIFEEKCMYYNNNEPNTTLLVMHNTNEPKLDQRVKEQIDVQYDIKILNPQNLQILENKFTGNGIIKTNITEQGQYKLCFSIHIENEENTEKKLKEYKRQSKRVDINITSMLEMEKENNLNKLDETIQRSSRLLNKVKAAKSQQDGSQYRRNIIEQKITNIGKWYKILTMLSVTIYVSLSFIASSRIKTYLRNQKM</sequence>
<keyword evidence="1 3" id="KW-0812">Transmembrane</keyword>
<dbReference type="PROSITE" id="PS50866">
    <property type="entry name" value="GOLD"/>
    <property type="match status" value="1"/>
</dbReference>
<dbReference type="InterPro" id="IPR009038">
    <property type="entry name" value="GOLD_dom"/>
</dbReference>
<dbReference type="EMBL" id="GDID01002696">
    <property type="protein sequence ID" value="JAP93910.1"/>
    <property type="molecule type" value="Transcribed_RNA"/>
</dbReference>
<feature type="domain" description="GOLD" evidence="4">
    <location>
        <begin position="9"/>
        <end position="113"/>
    </location>
</feature>
<comment type="similarity">
    <text evidence="1">Belongs to the EMP24/GP25L family.</text>
</comment>
<keyword evidence="3" id="KW-0472">Membrane</keyword>
<dbReference type="GO" id="GO:0016020">
    <property type="term" value="C:membrane"/>
    <property type="evidence" value="ECO:0007669"/>
    <property type="project" value="UniProtKB-SubCell"/>
</dbReference>
<comment type="subcellular location">
    <subcellularLocation>
        <location evidence="1">Membrane</location>
        <topology evidence="1">Single-pass type I membrane protein</topology>
    </subcellularLocation>
</comment>
<reference evidence="5" key="1">
    <citation type="submission" date="2015-07" db="EMBL/GenBank/DDBJ databases">
        <title>Adaptation to a free-living lifestyle via gene acquisitions in the diplomonad Trepomonas sp. PC1.</title>
        <authorList>
            <person name="Xu F."/>
            <person name="Jerlstrom-Hultqvist J."/>
            <person name="Kolisko M."/>
            <person name="Simpson A.G.B."/>
            <person name="Roger A.J."/>
            <person name="Svard S.G."/>
            <person name="Andersson J.O."/>
        </authorList>
    </citation>
    <scope>NUCLEOTIDE SEQUENCE</scope>
    <source>
        <strain evidence="5">PC1</strain>
    </source>
</reference>
<keyword evidence="2" id="KW-0175">Coiled coil</keyword>
<evidence type="ECO:0000256" key="1">
    <source>
        <dbReference type="RuleBase" id="RU003827"/>
    </source>
</evidence>
<organism evidence="5">
    <name type="scientific">Trepomonas sp. PC1</name>
    <dbReference type="NCBI Taxonomy" id="1076344"/>
    <lineage>
        <taxon>Eukaryota</taxon>
        <taxon>Metamonada</taxon>
        <taxon>Diplomonadida</taxon>
        <taxon>Hexamitidae</taxon>
        <taxon>Hexamitinae</taxon>
        <taxon>Trepomonas</taxon>
    </lineage>
</organism>
<name>A0A146KAQ7_9EUKA</name>
<keyword evidence="3" id="KW-1133">Transmembrane helix</keyword>
<evidence type="ECO:0000256" key="3">
    <source>
        <dbReference type="SAM" id="Phobius"/>
    </source>
</evidence>
<feature type="transmembrane region" description="Helical" evidence="3">
    <location>
        <begin position="167"/>
        <end position="190"/>
    </location>
</feature>
<dbReference type="Pfam" id="PF01105">
    <property type="entry name" value="EMP24_GP25L"/>
    <property type="match status" value="1"/>
</dbReference>
<feature type="non-terminal residue" evidence="5">
    <location>
        <position position="1"/>
    </location>
</feature>
<protein>
    <submittedName>
        <fullName evidence="5">Emp24/gp25L/p24 family/GOLD domain-containing protein</fullName>
    </submittedName>
</protein>
<proteinExistence type="inferred from homology"/>
<feature type="coiled-coil region" evidence="2">
    <location>
        <begin position="90"/>
        <end position="146"/>
    </location>
</feature>
<evidence type="ECO:0000313" key="5">
    <source>
        <dbReference type="EMBL" id="JAP93910.1"/>
    </source>
</evidence>
<gene>
    <name evidence="5" type="ORF">TPC1_13615</name>
</gene>
<dbReference type="AlphaFoldDB" id="A0A146KAQ7"/>
<accession>A0A146KAQ7</accession>
<evidence type="ECO:0000256" key="2">
    <source>
        <dbReference type="SAM" id="Coils"/>
    </source>
</evidence>
<evidence type="ECO:0000259" key="4">
    <source>
        <dbReference type="PROSITE" id="PS50866"/>
    </source>
</evidence>